<dbReference type="Proteomes" id="UP000663873">
    <property type="component" value="Unassembled WGS sequence"/>
</dbReference>
<protein>
    <submittedName>
        <fullName evidence="1">Uncharacterized protein</fullName>
    </submittedName>
</protein>
<accession>A0A821YRW4</accession>
<name>A0A821YRW4_9BILA</name>
<feature type="non-terminal residue" evidence="1">
    <location>
        <position position="35"/>
    </location>
</feature>
<gene>
    <name evidence="2" type="ORF">QYT958_LOCUS45893</name>
    <name evidence="1" type="ORF">UJA718_LOCUS48472</name>
</gene>
<dbReference type="EMBL" id="CAJOBP010097139">
    <property type="protein sequence ID" value="CAF4965531.1"/>
    <property type="molecule type" value="Genomic_DNA"/>
</dbReference>
<proteinExistence type="predicted"/>
<sequence length="35" mass="4007">MKYLEDDQLAVAIECDRKAQKSLNILPETSQIVDK</sequence>
<dbReference type="EMBL" id="CAJOBR010078827">
    <property type="protein sequence ID" value="CAF5118267.1"/>
    <property type="molecule type" value="Genomic_DNA"/>
</dbReference>
<dbReference type="AlphaFoldDB" id="A0A821YRW4"/>
<dbReference type="Proteomes" id="UP000663848">
    <property type="component" value="Unassembled WGS sequence"/>
</dbReference>
<evidence type="ECO:0000313" key="3">
    <source>
        <dbReference type="Proteomes" id="UP000663873"/>
    </source>
</evidence>
<evidence type="ECO:0000313" key="2">
    <source>
        <dbReference type="EMBL" id="CAF5118267.1"/>
    </source>
</evidence>
<comment type="caution">
    <text evidence="1">The sequence shown here is derived from an EMBL/GenBank/DDBJ whole genome shotgun (WGS) entry which is preliminary data.</text>
</comment>
<keyword evidence="3" id="KW-1185">Reference proteome</keyword>
<organism evidence="1 3">
    <name type="scientific">Rotaria socialis</name>
    <dbReference type="NCBI Taxonomy" id="392032"/>
    <lineage>
        <taxon>Eukaryota</taxon>
        <taxon>Metazoa</taxon>
        <taxon>Spiralia</taxon>
        <taxon>Gnathifera</taxon>
        <taxon>Rotifera</taxon>
        <taxon>Eurotatoria</taxon>
        <taxon>Bdelloidea</taxon>
        <taxon>Philodinida</taxon>
        <taxon>Philodinidae</taxon>
        <taxon>Rotaria</taxon>
    </lineage>
</organism>
<evidence type="ECO:0000313" key="1">
    <source>
        <dbReference type="EMBL" id="CAF4965531.1"/>
    </source>
</evidence>
<reference evidence="1" key="1">
    <citation type="submission" date="2021-02" db="EMBL/GenBank/DDBJ databases">
        <authorList>
            <person name="Nowell W R."/>
        </authorList>
    </citation>
    <scope>NUCLEOTIDE SEQUENCE</scope>
</reference>